<evidence type="ECO:0000256" key="1">
    <source>
        <dbReference type="SAM" id="Phobius"/>
    </source>
</evidence>
<name>A0A7C8YDA1_OPUST</name>
<keyword evidence="1" id="KW-0472">Membrane</keyword>
<organism evidence="2">
    <name type="scientific">Opuntia streptacantha</name>
    <name type="common">Prickly pear cactus</name>
    <name type="synonym">Opuntia cardona</name>
    <dbReference type="NCBI Taxonomy" id="393608"/>
    <lineage>
        <taxon>Eukaryota</taxon>
        <taxon>Viridiplantae</taxon>
        <taxon>Streptophyta</taxon>
        <taxon>Embryophyta</taxon>
        <taxon>Tracheophyta</taxon>
        <taxon>Spermatophyta</taxon>
        <taxon>Magnoliopsida</taxon>
        <taxon>eudicotyledons</taxon>
        <taxon>Gunneridae</taxon>
        <taxon>Pentapetalae</taxon>
        <taxon>Caryophyllales</taxon>
        <taxon>Cactineae</taxon>
        <taxon>Cactaceae</taxon>
        <taxon>Opuntioideae</taxon>
        <taxon>Opuntia</taxon>
    </lineage>
</organism>
<proteinExistence type="predicted"/>
<dbReference type="EMBL" id="GISG01007977">
    <property type="protein sequence ID" value="MBA4615599.1"/>
    <property type="molecule type" value="Transcribed_RNA"/>
</dbReference>
<protein>
    <submittedName>
        <fullName evidence="2">Uncharacterized protein</fullName>
    </submittedName>
</protein>
<dbReference type="AlphaFoldDB" id="A0A7C8YDA1"/>
<feature type="transmembrane region" description="Helical" evidence="1">
    <location>
        <begin position="59"/>
        <end position="81"/>
    </location>
</feature>
<keyword evidence="1" id="KW-1133">Transmembrane helix</keyword>
<sequence length="102" mass="11830">MQVGRMELCLVLPRNHYLMEANYFTVTKCSFGSKAMKSDASCVRNDHLNWRLDIRKVDVILAVLHADVQVILILLCSIVTIDYRRHAGNSNTKLRQQYLYVM</sequence>
<keyword evidence="1" id="KW-0812">Transmembrane</keyword>
<evidence type="ECO:0000313" key="2">
    <source>
        <dbReference type="EMBL" id="MBA4615599.1"/>
    </source>
</evidence>
<reference evidence="2" key="2">
    <citation type="submission" date="2020-07" db="EMBL/GenBank/DDBJ databases">
        <authorList>
            <person name="Vera ALvarez R."/>
            <person name="Arias-Moreno D.M."/>
            <person name="Jimenez-Jacinto V."/>
            <person name="Jimenez-Bremont J.F."/>
            <person name="Swaminathan K."/>
            <person name="Moose S.P."/>
            <person name="Guerrero-Gonzalez M.L."/>
            <person name="Marino-Ramirez L."/>
            <person name="Landsman D."/>
            <person name="Rodriguez-Kessler M."/>
            <person name="Delgado-Sanchez P."/>
        </authorList>
    </citation>
    <scope>NUCLEOTIDE SEQUENCE</scope>
    <source>
        <tissue evidence="2">Cladode</tissue>
    </source>
</reference>
<reference evidence="2" key="1">
    <citation type="journal article" date="2013" name="J. Plant Res.">
        <title>Effect of fungi and light on seed germination of three Opuntia species from semiarid lands of central Mexico.</title>
        <authorList>
            <person name="Delgado-Sanchez P."/>
            <person name="Jimenez-Bremont J.F."/>
            <person name="Guerrero-Gonzalez Mde L."/>
            <person name="Flores J."/>
        </authorList>
    </citation>
    <scope>NUCLEOTIDE SEQUENCE</scope>
    <source>
        <tissue evidence="2">Cladode</tissue>
    </source>
</reference>
<accession>A0A7C8YDA1</accession>